<gene>
    <name evidence="2" type="ORF">W97_05106</name>
</gene>
<dbReference type="AlphaFoldDB" id="R7YVM4"/>
<reference evidence="3" key="1">
    <citation type="submission" date="2012-06" db="EMBL/GenBank/DDBJ databases">
        <title>The genome sequence of Coniosporium apollinis CBS 100218.</title>
        <authorList>
            <consortium name="The Broad Institute Genome Sequencing Platform"/>
            <person name="Cuomo C."/>
            <person name="Gorbushina A."/>
            <person name="Noack S."/>
            <person name="Walker B."/>
            <person name="Young S.K."/>
            <person name="Zeng Q."/>
            <person name="Gargeya S."/>
            <person name="Fitzgerald M."/>
            <person name="Haas B."/>
            <person name="Abouelleil A."/>
            <person name="Alvarado L."/>
            <person name="Arachchi H.M."/>
            <person name="Berlin A.M."/>
            <person name="Chapman S.B."/>
            <person name="Goldberg J."/>
            <person name="Griggs A."/>
            <person name="Gujja S."/>
            <person name="Hansen M."/>
            <person name="Howarth C."/>
            <person name="Imamovic A."/>
            <person name="Larimer J."/>
            <person name="McCowan C."/>
            <person name="Montmayeur A."/>
            <person name="Murphy C."/>
            <person name="Neiman D."/>
            <person name="Pearson M."/>
            <person name="Priest M."/>
            <person name="Roberts A."/>
            <person name="Saif S."/>
            <person name="Shea T."/>
            <person name="Sisk P."/>
            <person name="Sykes S."/>
            <person name="Wortman J."/>
            <person name="Nusbaum C."/>
            <person name="Birren B."/>
        </authorList>
    </citation>
    <scope>NUCLEOTIDE SEQUENCE [LARGE SCALE GENOMIC DNA]</scope>
    <source>
        <strain evidence="3">CBS 100218</strain>
    </source>
</reference>
<sequence length="181" mass="19946">MSSLSHIALLPPPQGAQFPVPDLSPSFSPSRSSAPNKRRRTESFSSSILSSTSGFSANFKKDMLRSGPNCWHCGASPVGACYVVGRKDRSFERLKRQGLITFDDLGDVDNGIHLSLCHVNCADVNSPSFTFFPSDLHFFIDFETQHYQRREREARVDRPPSQALSDRAGIQGSPSRHGGYG</sequence>
<proteinExistence type="predicted"/>
<feature type="region of interest" description="Disordered" evidence="1">
    <location>
        <begin position="1"/>
        <end position="45"/>
    </location>
</feature>
<evidence type="ECO:0000313" key="3">
    <source>
        <dbReference type="Proteomes" id="UP000016924"/>
    </source>
</evidence>
<dbReference type="Proteomes" id="UP000016924">
    <property type="component" value="Unassembled WGS sequence"/>
</dbReference>
<accession>R7YVM4</accession>
<dbReference type="RefSeq" id="XP_007781181.1">
    <property type="nucleotide sequence ID" value="XM_007782991.1"/>
</dbReference>
<dbReference type="OrthoDB" id="4732021at2759"/>
<dbReference type="GeneID" id="19902417"/>
<organism evidence="2 3">
    <name type="scientific">Coniosporium apollinis (strain CBS 100218)</name>
    <name type="common">Rock-inhabiting black yeast</name>
    <dbReference type="NCBI Taxonomy" id="1168221"/>
    <lineage>
        <taxon>Eukaryota</taxon>
        <taxon>Fungi</taxon>
        <taxon>Dikarya</taxon>
        <taxon>Ascomycota</taxon>
        <taxon>Pezizomycotina</taxon>
        <taxon>Dothideomycetes</taxon>
        <taxon>Dothideomycetes incertae sedis</taxon>
        <taxon>Coniosporium</taxon>
    </lineage>
</organism>
<evidence type="ECO:0000313" key="2">
    <source>
        <dbReference type="EMBL" id="EON65864.1"/>
    </source>
</evidence>
<dbReference type="EMBL" id="JH767576">
    <property type="protein sequence ID" value="EON65864.1"/>
    <property type="molecule type" value="Genomic_DNA"/>
</dbReference>
<name>R7YVM4_CONA1</name>
<feature type="compositionally biased region" description="Low complexity" evidence="1">
    <location>
        <begin position="21"/>
        <end position="35"/>
    </location>
</feature>
<feature type="region of interest" description="Disordered" evidence="1">
    <location>
        <begin position="150"/>
        <end position="181"/>
    </location>
</feature>
<protein>
    <submittedName>
        <fullName evidence="2">Uncharacterized protein</fullName>
    </submittedName>
</protein>
<evidence type="ECO:0000256" key="1">
    <source>
        <dbReference type="SAM" id="MobiDB-lite"/>
    </source>
</evidence>
<dbReference type="STRING" id="1168221.R7YVM4"/>
<dbReference type="HOGENOM" id="CLU_1488931_0_0_1"/>
<keyword evidence="3" id="KW-1185">Reference proteome</keyword>